<proteinExistence type="inferred from homology"/>
<keyword evidence="8" id="KW-0472">Membrane</keyword>
<organism evidence="10">
    <name type="scientific">Spodoptera frugiperda</name>
    <name type="common">Fall armyworm</name>
    <dbReference type="NCBI Taxonomy" id="7108"/>
    <lineage>
        <taxon>Eukaryota</taxon>
        <taxon>Metazoa</taxon>
        <taxon>Ecdysozoa</taxon>
        <taxon>Arthropoda</taxon>
        <taxon>Hexapoda</taxon>
        <taxon>Insecta</taxon>
        <taxon>Pterygota</taxon>
        <taxon>Neoptera</taxon>
        <taxon>Endopterygota</taxon>
        <taxon>Lepidoptera</taxon>
        <taxon>Glossata</taxon>
        <taxon>Ditrysia</taxon>
        <taxon>Noctuoidea</taxon>
        <taxon>Noctuidae</taxon>
        <taxon>Amphipyrinae</taxon>
        <taxon>Spodoptera</taxon>
    </lineage>
</organism>
<evidence type="ECO:0000256" key="7">
    <source>
        <dbReference type="ARBA" id="ARBA00023128"/>
    </source>
</evidence>
<comment type="function">
    <text evidence="9">Mediates the uptake of pyruvate into mitochondria.</text>
</comment>
<evidence type="ECO:0000313" key="10">
    <source>
        <dbReference type="EMBL" id="SOQ53184.1"/>
    </source>
</evidence>
<dbReference type="GO" id="GO:0005743">
    <property type="term" value="C:mitochondrial inner membrane"/>
    <property type="evidence" value="ECO:0007669"/>
    <property type="project" value="UniProtKB-SubCell"/>
</dbReference>
<evidence type="ECO:0000256" key="1">
    <source>
        <dbReference type="ARBA" id="ARBA00004448"/>
    </source>
</evidence>
<evidence type="ECO:0000256" key="6">
    <source>
        <dbReference type="ARBA" id="ARBA00022989"/>
    </source>
</evidence>
<keyword evidence="3 9" id="KW-0813">Transport</keyword>
<dbReference type="EMBL" id="ODYU01009053">
    <property type="protein sequence ID" value="SOQ53184.1"/>
    <property type="molecule type" value="Genomic_DNA"/>
</dbReference>
<comment type="subcellular location">
    <subcellularLocation>
        <location evidence="1 9">Mitochondrion inner membrane</location>
        <topology evidence="1 9">Multi-pass membrane protein</topology>
    </subcellularLocation>
</comment>
<comment type="similarity">
    <text evidence="2 9">Belongs to the mitochondrial pyruvate carrier (MPC) (TC 2.A.105) family.</text>
</comment>
<evidence type="ECO:0000256" key="9">
    <source>
        <dbReference type="RuleBase" id="RU363100"/>
    </source>
</evidence>
<dbReference type="AlphaFoldDB" id="A0A2H1WL63"/>
<name>A0A2H1WL63_SPOFR</name>
<gene>
    <name evidence="10" type="ORF">SFRICE_026750</name>
</gene>
<evidence type="ECO:0000256" key="3">
    <source>
        <dbReference type="ARBA" id="ARBA00022448"/>
    </source>
</evidence>
<keyword evidence="6" id="KW-1133">Transmembrane helix</keyword>
<dbReference type="Pfam" id="PF03650">
    <property type="entry name" value="MPC"/>
    <property type="match status" value="1"/>
</dbReference>
<protein>
    <recommendedName>
        <fullName evidence="9">Mitochondrial pyruvate carrier</fullName>
    </recommendedName>
</protein>
<keyword evidence="5 9" id="KW-0999">Mitochondrion inner membrane</keyword>
<dbReference type="InterPro" id="IPR005336">
    <property type="entry name" value="MPC"/>
</dbReference>
<dbReference type="PANTHER" id="PTHR14154">
    <property type="entry name" value="UPF0041 BRAIN PROTEIN 44-RELATED"/>
    <property type="match status" value="1"/>
</dbReference>
<sequence>MSKLYKKIISTIDPFVPNSFVPLWNHPIGPKTIFFWGPLGKSTLVVAGLGDLDRPPETISVRQCTSLGITGLIWARWCTVIIPKNYPLCCINIFVTLTNFYQVGRWYVYNQELEKAKEKK</sequence>
<reference evidence="10" key="1">
    <citation type="submission" date="2016-07" db="EMBL/GenBank/DDBJ databases">
        <authorList>
            <person name="Bretaudeau A."/>
        </authorList>
    </citation>
    <scope>NUCLEOTIDE SEQUENCE</scope>
    <source>
        <strain evidence="10">Rice</strain>
        <tissue evidence="10">Whole body</tissue>
    </source>
</reference>
<accession>A0A2H1WL63</accession>
<dbReference type="GO" id="GO:0006850">
    <property type="term" value="P:pyruvate import into mitochondria"/>
    <property type="evidence" value="ECO:0007669"/>
    <property type="project" value="InterPro"/>
</dbReference>
<dbReference type="OrthoDB" id="869189at2759"/>
<keyword evidence="4" id="KW-0812">Transmembrane</keyword>
<keyword evidence="7 9" id="KW-0496">Mitochondrion</keyword>
<evidence type="ECO:0000256" key="5">
    <source>
        <dbReference type="ARBA" id="ARBA00022792"/>
    </source>
</evidence>
<evidence type="ECO:0000256" key="8">
    <source>
        <dbReference type="ARBA" id="ARBA00023136"/>
    </source>
</evidence>
<evidence type="ECO:0000256" key="2">
    <source>
        <dbReference type="ARBA" id="ARBA00006416"/>
    </source>
</evidence>
<evidence type="ECO:0000256" key="4">
    <source>
        <dbReference type="ARBA" id="ARBA00022692"/>
    </source>
</evidence>